<dbReference type="SUPFAM" id="SSF109604">
    <property type="entry name" value="HD-domain/PDEase-like"/>
    <property type="match status" value="1"/>
</dbReference>
<protein>
    <submittedName>
        <fullName evidence="5">Two-component system response regulator</fullName>
    </submittedName>
</protein>
<reference evidence="5 6" key="1">
    <citation type="submission" date="2022-08" db="EMBL/GenBank/DDBJ databases">
        <title>Genome Sequence of the sulphate-reducing bacterium, Pseudodesulfovibrio sp. SYK.</title>
        <authorList>
            <person name="Kondo R."/>
            <person name="Kataoka T."/>
        </authorList>
    </citation>
    <scope>NUCLEOTIDE SEQUENCE [LARGE SCALE GENOMIC DNA]</scope>
    <source>
        <strain evidence="5 6">SYK</strain>
    </source>
</reference>
<keyword evidence="6" id="KW-1185">Reference proteome</keyword>
<dbReference type="InterPro" id="IPR013976">
    <property type="entry name" value="HDOD"/>
</dbReference>
<organism evidence="5 6">
    <name type="scientific">Pseudodesulfovibrio nedwellii</name>
    <dbReference type="NCBI Taxonomy" id="2973072"/>
    <lineage>
        <taxon>Bacteria</taxon>
        <taxon>Pseudomonadati</taxon>
        <taxon>Thermodesulfobacteriota</taxon>
        <taxon>Desulfovibrionia</taxon>
        <taxon>Desulfovibrionales</taxon>
        <taxon>Desulfovibrionaceae</taxon>
    </lineage>
</organism>
<dbReference type="Pfam" id="PF08668">
    <property type="entry name" value="HDOD"/>
    <property type="match status" value="1"/>
</dbReference>
<dbReference type="Gene3D" id="1.10.3210.10">
    <property type="entry name" value="Hypothetical protein af1432"/>
    <property type="match status" value="1"/>
</dbReference>
<dbReference type="InterPro" id="IPR011006">
    <property type="entry name" value="CheY-like_superfamily"/>
</dbReference>
<dbReference type="EMBL" id="AP026709">
    <property type="protein sequence ID" value="BDQ38535.1"/>
    <property type="molecule type" value="Genomic_DNA"/>
</dbReference>
<proteinExistence type="predicted"/>
<dbReference type="PANTHER" id="PTHR33525">
    <property type="match status" value="1"/>
</dbReference>
<dbReference type="InterPro" id="IPR052340">
    <property type="entry name" value="RNase_Y/CdgJ"/>
</dbReference>
<dbReference type="InterPro" id="IPR006675">
    <property type="entry name" value="HDIG_dom"/>
</dbReference>
<evidence type="ECO:0000259" key="2">
    <source>
        <dbReference type="PROSITE" id="PS50110"/>
    </source>
</evidence>
<dbReference type="NCBIfam" id="TIGR00277">
    <property type="entry name" value="HDIG"/>
    <property type="match status" value="1"/>
</dbReference>
<dbReference type="SMART" id="SM00471">
    <property type="entry name" value="HDc"/>
    <property type="match status" value="1"/>
</dbReference>
<dbReference type="CDD" id="cd00077">
    <property type="entry name" value="HDc"/>
    <property type="match status" value="1"/>
</dbReference>
<evidence type="ECO:0000259" key="4">
    <source>
        <dbReference type="PROSITE" id="PS51833"/>
    </source>
</evidence>
<dbReference type="SUPFAM" id="SSF52172">
    <property type="entry name" value="CheY-like"/>
    <property type="match status" value="1"/>
</dbReference>
<dbReference type="CDD" id="cd17569">
    <property type="entry name" value="REC_HupR-like"/>
    <property type="match status" value="1"/>
</dbReference>
<dbReference type="InterPro" id="IPR006674">
    <property type="entry name" value="HD_domain"/>
</dbReference>
<name>A0ABN6S5L2_9BACT</name>
<feature type="domain" description="Response regulatory" evidence="2">
    <location>
        <begin position="6"/>
        <end position="121"/>
    </location>
</feature>
<dbReference type="RefSeq" id="WP_281761031.1">
    <property type="nucleotide sequence ID" value="NZ_AP026709.1"/>
</dbReference>
<evidence type="ECO:0000313" key="6">
    <source>
        <dbReference type="Proteomes" id="UP001317742"/>
    </source>
</evidence>
<evidence type="ECO:0000313" key="5">
    <source>
        <dbReference type="EMBL" id="BDQ38535.1"/>
    </source>
</evidence>
<sequence>MDDRIRILFVDDEPNVLAALKRMLRNKHKEWDMHFVENGADALSLMNQQTFDIIVSDIRMPGIDGGELLNRVKDLSPKTIRIALSGQVDMNEVMQSIRAVHQYISKPCEADYLINRIEGALHSQAVLTDERMLQLVTEVDALPVIPEVFQNTEAELRKKEPSIDIIAGHITQDVGLVTKIIKLINSPYFGLPTQVDSVEKAITMLGLDTIRALILSTHLFTMYEKKTLPAFSLSLLWEHSFRVSNIARLIAGYEEAPQNIIIQCRMAGLLHDVGKLVMVNSFPEKYSEVLARVSVPDGLSIYSAEKEIFGTTHAEVGAYLMGLWGMSSNVVHAIGHHHGFNKVDNSVAMYLSIANTIDHNFVVFNDQYERIKFEKELAPIILDQNKLALWVPHINDNWPGEPPLIAFSPEILNELIA</sequence>
<dbReference type="PANTHER" id="PTHR33525:SF3">
    <property type="entry name" value="RIBONUCLEASE Y"/>
    <property type="match status" value="1"/>
</dbReference>
<accession>A0ABN6S5L2</accession>
<dbReference type="PROSITE" id="PS51833">
    <property type="entry name" value="HDOD"/>
    <property type="match status" value="1"/>
</dbReference>
<keyword evidence="1" id="KW-0597">Phosphoprotein</keyword>
<dbReference type="PROSITE" id="PS51831">
    <property type="entry name" value="HD"/>
    <property type="match status" value="1"/>
</dbReference>
<gene>
    <name evidence="5" type="ORF">SYK_28950</name>
</gene>
<feature type="domain" description="HDOD" evidence="4">
    <location>
        <begin position="142"/>
        <end position="340"/>
    </location>
</feature>
<dbReference type="InterPro" id="IPR001789">
    <property type="entry name" value="Sig_transdc_resp-reg_receiver"/>
</dbReference>
<feature type="modified residue" description="4-aspartylphosphate" evidence="1">
    <location>
        <position position="57"/>
    </location>
</feature>
<dbReference type="Proteomes" id="UP001317742">
    <property type="component" value="Chromosome"/>
</dbReference>
<feature type="domain" description="HD" evidence="3">
    <location>
        <begin position="236"/>
        <end position="360"/>
    </location>
</feature>
<evidence type="ECO:0000256" key="1">
    <source>
        <dbReference type="PROSITE-ProRule" id="PRU00169"/>
    </source>
</evidence>
<dbReference type="Pfam" id="PF00072">
    <property type="entry name" value="Response_reg"/>
    <property type="match status" value="1"/>
</dbReference>
<dbReference type="SMART" id="SM00448">
    <property type="entry name" value="REC"/>
    <property type="match status" value="1"/>
</dbReference>
<dbReference type="PROSITE" id="PS50110">
    <property type="entry name" value="RESPONSE_REGULATORY"/>
    <property type="match status" value="1"/>
</dbReference>
<dbReference type="InterPro" id="IPR003607">
    <property type="entry name" value="HD/PDEase_dom"/>
</dbReference>
<dbReference type="Gene3D" id="3.40.50.2300">
    <property type="match status" value="1"/>
</dbReference>
<evidence type="ECO:0000259" key="3">
    <source>
        <dbReference type="PROSITE" id="PS51831"/>
    </source>
</evidence>